<protein>
    <submittedName>
        <fullName evidence="1">Uncharacterized protein</fullName>
    </submittedName>
</protein>
<dbReference type="EMBL" id="CP157390">
    <property type="protein sequence ID" value="XBM49012.1"/>
    <property type="molecule type" value="Genomic_DNA"/>
</dbReference>
<name>A0AAU7GCR8_9MICO</name>
<sequence length="108" mass="11963">MPVAGDRRWALLDSAGPMVTAWFRSRGVVATRFVAAFPELPGAGIWLCTATDEERDDLRRDTELVTAARDVLHQVGFSPLDLAETGVVVESQQTVDREYGGSWFHAMR</sequence>
<organism evidence="1">
    <name type="scientific">Leifsonia sp. NPDC080035</name>
    <dbReference type="NCBI Taxonomy" id="3143936"/>
    <lineage>
        <taxon>Bacteria</taxon>
        <taxon>Bacillati</taxon>
        <taxon>Actinomycetota</taxon>
        <taxon>Actinomycetes</taxon>
        <taxon>Micrococcales</taxon>
        <taxon>Microbacteriaceae</taxon>
        <taxon>Leifsonia</taxon>
    </lineage>
</organism>
<reference evidence="1" key="1">
    <citation type="submission" date="2024-05" db="EMBL/GenBank/DDBJ databases">
        <title>The Natural Products Discovery Center: Release of the First 8490 Sequenced Strains for Exploring Actinobacteria Biosynthetic Diversity.</title>
        <authorList>
            <person name="Kalkreuter E."/>
            <person name="Kautsar S.A."/>
            <person name="Yang D."/>
            <person name="Bader C.D."/>
            <person name="Teijaro C.N."/>
            <person name="Fluegel L."/>
            <person name="Davis C.M."/>
            <person name="Simpson J.R."/>
            <person name="Lauterbach L."/>
            <person name="Steele A.D."/>
            <person name="Gui C."/>
            <person name="Meng S."/>
            <person name="Li G."/>
            <person name="Viehrig K."/>
            <person name="Ye F."/>
            <person name="Su P."/>
            <person name="Kiefer A.F."/>
            <person name="Nichols A."/>
            <person name="Cepeda A.J."/>
            <person name="Yan W."/>
            <person name="Fan B."/>
            <person name="Jiang Y."/>
            <person name="Adhikari A."/>
            <person name="Zheng C.-J."/>
            <person name="Schuster L."/>
            <person name="Cowan T.M."/>
            <person name="Smanski M.J."/>
            <person name="Chevrette M.G."/>
            <person name="de Carvalho L.P.S."/>
            <person name="Shen B."/>
        </authorList>
    </citation>
    <scope>NUCLEOTIDE SEQUENCE</scope>
    <source>
        <strain evidence="1">NPDC080035</strain>
    </source>
</reference>
<dbReference type="AlphaFoldDB" id="A0AAU7GCR8"/>
<proteinExistence type="predicted"/>
<dbReference type="RefSeq" id="WP_348788932.1">
    <property type="nucleotide sequence ID" value="NZ_CP157390.1"/>
</dbReference>
<accession>A0AAU7GCR8</accession>
<evidence type="ECO:0000313" key="1">
    <source>
        <dbReference type="EMBL" id="XBM49012.1"/>
    </source>
</evidence>
<gene>
    <name evidence="1" type="ORF">AAME72_03945</name>
</gene>